<protein>
    <submittedName>
        <fullName evidence="1">Uncharacterized protein</fullName>
    </submittedName>
</protein>
<reference evidence="2" key="1">
    <citation type="submission" date="2013-10" db="EMBL/GenBank/DDBJ databases">
        <title>Genome sequencing of Onchocerca volvulus.</title>
        <authorList>
            <person name="Cotton J."/>
            <person name="Tsai J."/>
            <person name="Stanley E."/>
            <person name="Tracey A."/>
            <person name="Holroyd N."/>
            <person name="Lustigman S."/>
            <person name="Berriman M."/>
        </authorList>
    </citation>
    <scope>NUCLEOTIDE SEQUENCE</scope>
</reference>
<accession>A0A8R1TNB9</accession>
<dbReference type="EnsemblMetazoa" id="OVOC1497.1">
    <property type="protein sequence ID" value="OVOC1497.1"/>
    <property type="gene ID" value="WBGene00238306"/>
</dbReference>
<evidence type="ECO:0000313" key="2">
    <source>
        <dbReference type="Proteomes" id="UP000024404"/>
    </source>
</evidence>
<dbReference type="Proteomes" id="UP000024404">
    <property type="component" value="Unassembled WGS sequence"/>
</dbReference>
<organism evidence="1 2">
    <name type="scientific">Onchocerca volvulus</name>
    <dbReference type="NCBI Taxonomy" id="6282"/>
    <lineage>
        <taxon>Eukaryota</taxon>
        <taxon>Metazoa</taxon>
        <taxon>Ecdysozoa</taxon>
        <taxon>Nematoda</taxon>
        <taxon>Chromadorea</taxon>
        <taxon>Rhabditida</taxon>
        <taxon>Spirurina</taxon>
        <taxon>Spiruromorpha</taxon>
        <taxon>Filarioidea</taxon>
        <taxon>Onchocercidae</taxon>
        <taxon>Onchocerca</taxon>
    </lineage>
</organism>
<sequence length="319" mass="36762">MLNVSLFKEFAAVALFERRYKIGYVRHGKLFPKLFPIYHWESLDSPDENLWPVFIDLSKLGWSEYLLTLFSTENRTECLQLCQNREGRFPVTSAEYKTDGFILPEPLIKRIIYGSIKTENYTIRINDVVGSNLILVSTSELWNEKYGDYTVPKRSIKLILSFFTFPSNNSQFTQSDAESITQEHISITGCQICVMSETSSELSGTSYLYRNIVMMFGGEDVAVSTFVVKTDNETELREQFERWNFETISKWNNYQKIAIHITATDSKEPKNSENLFNEVFDDVKLATYYLSADGISSLFSSRNEHQYGSIYAIIGFATN</sequence>
<dbReference type="EMBL" id="CMVM020000045">
    <property type="status" value="NOT_ANNOTATED_CDS"/>
    <property type="molecule type" value="Genomic_DNA"/>
</dbReference>
<evidence type="ECO:0000313" key="1">
    <source>
        <dbReference type="EnsemblMetazoa" id="OVOC1497.1"/>
    </source>
</evidence>
<reference evidence="1" key="2">
    <citation type="submission" date="2022-06" db="UniProtKB">
        <authorList>
            <consortium name="EnsemblMetazoa"/>
        </authorList>
    </citation>
    <scope>IDENTIFICATION</scope>
</reference>
<name>A0A8R1TNB9_ONCVO</name>
<keyword evidence="2" id="KW-1185">Reference proteome</keyword>
<proteinExistence type="predicted"/>
<dbReference type="AlphaFoldDB" id="A0A8R1TNB9"/>